<sequence length="394" mass="45552">MKYNFDEIIDRTKTESSKWDPATLREMFGEEDALPFWVADMDFKVAEPIIEALRKRVEHGIYGYSVRSDSYYQAIIDWTKRHFGWEIKREWIEYTPGIVPAVNYLVQALLRPGDKVLIQQPVYYPFKKSVENNGCHIVVNELKYNGDFYEIDFDDFEDKIKDPKVKMFILCSPHNPVSRVWTEEELRKMGEICLANDVIIISDEIHNDLVYSGNKHIMFGSLDDDLANISVTCTAPSKTFNLAGMQASNVIIPNRKMMLKYREQLERNNIGNQNPLSIVAVETAYREGEEWLEQLLQYLEGNIEFIKKYLAENLPKAKLVRPQATYLGWIDLREYESDGKKLEELVAKKGKVGFDGGSWFGLGGDGFLRINYACPRALLEEGLKRLRKAIVCKD</sequence>
<evidence type="ECO:0000256" key="2">
    <source>
        <dbReference type="ARBA" id="ARBA00012224"/>
    </source>
</evidence>
<dbReference type="PANTHER" id="PTHR43525:SF1">
    <property type="entry name" value="PROTEIN MALY"/>
    <property type="match status" value="1"/>
</dbReference>
<feature type="domain" description="Aminotransferase class I/classII large" evidence="6">
    <location>
        <begin position="57"/>
        <end position="386"/>
    </location>
</feature>
<dbReference type="GO" id="GO:0030170">
    <property type="term" value="F:pyridoxal phosphate binding"/>
    <property type="evidence" value="ECO:0007669"/>
    <property type="project" value="InterPro"/>
</dbReference>
<dbReference type="RefSeq" id="WP_262429357.1">
    <property type="nucleotide sequence ID" value="NZ_JACRTG010000016.1"/>
</dbReference>
<dbReference type="Proteomes" id="UP000601171">
    <property type="component" value="Unassembled WGS sequence"/>
</dbReference>
<reference evidence="7" key="1">
    <citation type="submission" date="2020-08" db="EMBL/GenBank/DDBJ databases">
        <title>Genome public.</title>
        <authorList>
            <person name="Liu C."/>
            <person name="Sun Q."/>
        </authorList>
    </citation>
    <scope>NUCLEOTIDE SEQUENCE</scope>
    <source>
        <strain evidence="7">BX21</strain>
    </source>
</reference>
<accession>A0A926IK45</accession>
<keyword evidence="7" id="KW-0032">Aminotransferase</keyword>
<organism evidence="7 8">
    <name type="scientific">Paratissierella segnis</name>
    <dbReference type="NCBI Taxonomy" id="2763679"/>
    <lineage>
        <taxon>Bacteria</taxon>
        <taxon>Bacillati</taxon>
        <taxon>Bacillota</taxon>
        <taxon>Tissierellia</taxon>
        <taxon>Tissierellales</taxon>
        <taxon>Tissierellaceae</taxon>
        <taxon>Paratissierella</taxon>
    </lineage>
</organism>
<proteinExistence type="inferred from homology"/>
<dbReference type="AlphaFoldDB" id="A0A926IK45"/>
<dbReference type="CDD" id="cd00609">
    <property type="entry name" value="AAT_like"/>
    <property type="match status" value="1"/>
</dbReference>
<evidence type="ECO:0000313" key="8">
    <source>
        <dbReference type="Proteomes" id="UP000601171"/>
    </source>
</evidence>
<evidence type="ECO:0000259" key="6">
    <source>
        <dbReference type="Pfam" id="PF00155"/>
    </source>
</evidence>
<protein>
    <recommendedName>
        <fullName evidence="2">cysteine-S-conjugate beta-lyase</fullName>
        <ecNumber evidence="2">4.4.1.13</ecNumber>
    </recommendedName>
</protein>
<keyword evidence="3" id="KW-0663">Pyridoxal phosphate</keyword>
<dbReference type="SUPFAM" id="SSF53383">
    <property type="entry name" value="PLP-dependent transferases"/>
    <property type="match status" value="1"/>
</dbReference>
<keyword evidence="4" id="KW-0456">Lyase</keyword>
<dbReference type="InterPro" id="IPR015422">
    <property type="entry name" value="PyrdxlP-dep_Trfase_small"/>
</dbReference>
<dbReference type="EC" id="4.4.1.13" evidence="2"/>
<evidence type="ECO:0000313" key="7">
    <source>
        <dbReference type="EMBL" id="MBC8587910.1"/>
    </source>
</evidence>
<dbReference type="InterPro" id="IPR027619">
    <property type="entry name" value="C-S_lyase_PatB-like"/>
</dbReference>
<dbReference type="InterPro" id="IPR015421">
    <property type="entry name" value="PyrdxlP-dep_Trfase_major"/>
</dbReference>
<keyword evidence="7" id="KW-0808">Transferase</keyword>
<dbReference type="InterPro" id="IPR004839">
    <property type="entry name" value="Aminotransferase_I/II_large"/>
</dbReference>
<gene>
    <name evidence="7" type="ORF">H8707_06630</name>
</gene>
<evidence type="ECO:0000256" key="4">
    <source>
        <dbReference type="ARBA" id="ARBA00023239"/>
    </source>
</evidence>
<dbReference type="NCBIfam" id="TIGR04350">
    <property type="entry name" value="C_S_lyase_PatB"/>
    <property type="match status" value="1"/>
</dbReference>
<dbReference type="InterPro" id="IPR015424">
    <property type="entry name" value="PyrdxlP-dep_Trfase"/>
</dbReference>
<dbReference type="Gene3D" id="3.90.1150.10">
    <property type="entry name" value="Aspartate Aminotransferase, domain 1"/>
    <property type="match status" value="1"/>
</dbReference>
<evidence type="ECO:0000256" key="5">
    <source>
        <dbReference type="ARBA" id="ARBA00037974"/>
    </source>
</evidence>
<dbReference type="Gene3D" id="3.40.640.10">
    <property type="entry name" value="Type I PLP-dependent aspartate aminotransferase-like (Major domain)"/>
    <property type="match status" value="1"/>
</dbReference>
<dbReference type="PANTHER" id="PTHR43525">
    <property type="entry name" value="PROTEIN MALY"/>
    <property type="match status" value="1"/>
</dbReference>
<comment type="cofactor">
    <cofactor evidence="1">
        <name>pyridoxal 5'-phosphate</name>
        <dbReference type="ChEBI" id="CHEBI:597326"/>
    </cofactor>
</comment>
<comment type="caution">
    <text evidence="7">The sequence shown here is derived from an EMBL/GenBank/DDBJ whole genome shotgun (WGS) entry which is preliminary data.</text>
</comment>
<evidence type="ECO:0000256" key="1">
    <source>
        <dbReference type="ARBA" id="ARBA00001933"/>
    </source>
</evidence>
<dbReference type="EMBL" id="JACRTG010000016">
    <property type="protein sequence ID" value="MBC8587910.1"/>
    <property type="molecule type" value="Genomic_DNA"/>
</dbReference>
<name>A0A926IK45_9FIRM</name>
<dbReference type="InterPro" id="IPR051798">
    <property type="entry name" value="Class-II_PLP-Dep_Aminotrans"/>
</dbReference>
<dbReference type="GO" id="GO:0047804">
    <property type="term" value="F:cysteine-S-conjugate beta-lyase activity"/>
    <property type="evidence" value="ECO:0007669"/>
    <property type="project" value="UniProtKB-EC"/>
</dbReference>
<evidence type="ECO:0000256" key="3">
    <source>
        <dbReference type="ARBA" id="ARBA00022898"/>
    </source>
</evidence>
<dbReference type="Pfam" id="PF00155">
    <property type="entry name" value="Aminotran_1_2"/>
    <property type="match status" value="1"/>
</dbReference>
<dbReference type="GO" id="GO:0008483">
    <property type="term" value="F:transaminase activity"/>
    <property type="evidence" value="ECO:0007669"/>
    <property type="project" value="UniProtKB-KW"/>
</dbReference>
<keyword evidence="8" id="KW-1185">Reference proteome</keyword>
<comment type="similarity">
    <text evidence="5">Belongs to the class-II pyridoxal-phosphate-dependent aminotransferase family. MalY/PatB cystathionine beta-lyase subfamily.</text>
</comment>